<reference evidence="1" key="1">
    <citation type="journal article" date="2023" name="IScience">
        <title>Live-bearing cockroach genome reveals convergent evolutionary mechanisms linked to viviparity in insects and beyond.</title>
        <authorList>
            <person name="Fouks B."/>
            <person name="Harrison M.C."/>
            <person name="Mikhailova A.A."/>
            <person name="Marchal E."/>
            <person name="English S."/>
            <person name="Carruthers M."/>
            <person name="Jennings E.C."/>
            <person name="Chiamaka E.L."/>
            <person name="Frigard R.A."/>
            <person name="Pippel M."/>
            <person name="Attardo G.M."/>
            <person name="Benoit J.B."/>
            <person name="Bornberg-Bauer E."/>
            <person name="Tobe S.S."/>
        </authorList>
    </citation>
    <scope>NUCLEOTIDE SEQUENCE</scope>
    <source>
        <strain evidence="1">Stay&amp;Tobe</strain>
    </source>
</reference>
<evidence type="ECO:0000313" key="1">
    <source>
        <dbReference type="EMBL" id="KAJ9576390.1"/>
    </source>
</evidence>
<dbReference type="EMBL" id="JASPKZ010009795">
    <property type="protein sequence ID" value="KAJ9576390.1"/>
    <property type="molecule type" value="Genomic_DNA"/>
</dbReference>
<proteinExistence type="predicted"/>
<feature type="non-terminal residue" evidence="1">
    <location>
        <position position="71"/>
    </location>
</feature>
<protein>
    <submittedName>
        <fullName evidence="1">Uncharacterized protein</fullName>
    </submittedName>
</protein>
<keyword evidence="2" id="KW-1185">Reference proteome</keyword>
<feature type="non-terminal residue" evidence="1">
    <location>
        <position position="1"/>
    </location>
</feature>
<gene>
    <name evidence="1" type="ORF">L9F63_006746</name>
</gene>
<dbReference type="AlphaFoldDB" id="A0AAD7Z9Q2"/>
<reference evidence="1" key="2">
    <citation type="submission" date="2023-05" db="EMBL/GenBank/DDBJ databases">
        <authorList>
            <person name="Fouks B."/>
        </authorList>
    </citation>
    <scope>NUCLEOTIDE SEQUENCE</scope>
    <source>
        <strain evidence="1">Stay&amp;Tobe</strain>
        <tissue evidence="1">Testes</tissue>
    </source>
</reference>
<comment type="caution">
    <text evidence="1">The sequence shown here is derived from an EMBL/GenBank/DDBJ whole genome shotgun (WGS) entry which is preliminary data.</text>
</comment>
<organism evidence="1 2">
    <name type="scientific">Diploptera punctata</name>
    <name type="common">Pacific beetle cockroach</name>
    <dbReference type="NCBI Taxonomy" id="6984"/>
    <lineage>
        <taxon>Eukaryota</taxon>
        <taxon>Metazoa</taxon>
        <taxon>Ecdysozoa</taxon>
        <taxon>Arthropoda</taxon>
        <taxon>Hexapoda</taxon>
        <taxon>Insecta</taxon>
        <taxon>Pterygota</taxon>
        <taxon>Neoptera</taxon>
        <taxon>Polyneoptera</taxon>
        <taxon>Dictyoptera</taxon>
        <taxon>Blattodea</taxon>
        <taxon>Blaberoidea</taxon>
        <taxon>Blaberidae</taxon>
        <taxon>Diplopterinae</taxon>
        <taxon>Diploptera</taxon>
    </lineage>
</organism>
<name>A0AAD7Z9Q2_DIPPU</name>
<sequence>LFTPTFYITLTCGARIRCIVFLCEKLILNTMPVQPWKQTLSTYVIRLIPSLINYLNPFYGGKISFKQKWDV</sequence>
<accession>A0AAD7Z9Q2</accession>
<dbReference type="Proteomes" id="UP001233999">
    <property type="component" value="Unassembled WGS sequence"/>
</dbReference>
<evidence type="ECO:0000313" key="2">
    <source>
        <dbReference type="Proteomes" id="UP001233999"/>
    </source>
</evidence>